<dbReference type="InterPro" id="IPR007221">
    <property type="entry name" value="MreC"/>
</dbReference>
<evidence type="ECO:0000256" key="1">
    <source>
        <dbReference type="ARBA" id="ARBA00009369"/>
    </source>
</evidence>
<dbReference type="NCBIfam" id="TIGR00219">
    <property type="entry name" value="mreC"/>
    <property type="match status" value="1"/>
</dbReference>
<dbReference type="PANTHER" id="PTHR34138:SF1">
    <property type="entry name" value="CELL SHAPE-DETERMINING PROTEIN MREC"/>
    <property type="match status" value="1"/>
</dbReference>
<feature type="domain" description="Rod shape-determining protein MreC beta-barrel core" evidence="5">
    <location>
        <begin position="108"/>
        <end position="252"/>
    </location>
</feature>
<sequence>MVQTIFIFLIVIIIFSFSTQINPFSGIIHGFQYGFSGLGTGVKSTYNYIFESRADLQEKLDYYQNLTGTLAHDEVYVKELEQNLTELQSLISYQESIEYTTLPARIISRSISGNQAVLIDKGKNAGVRLGLAVVIENGNIIGTVTEVYNNSAVVLLIHDSESKVPGAILGSTKTIGLIEGQDGYLLAMNYIPQSEKLFLGDVVATSGLDGSVPSGLIIGLVSSIIADESAPFQQALIEPIYDPGDFTNVLILDPFQND</sequence>
<evidence type="ECO:0000259" key="5">
    <source>
        <dbReference type="Pfam" id="PF04085"/>
    </source>
</evidence>
<organism evidence="6 7">
    <name type="scientific">Candidatus Uhrbacteria bacterium CG_4_9_14_0_2_um_filter_41_50</name>
    <dbReference type="NCBI Taxonomy" id="1975031"/>
    <lineage>
        <taxon>Bacteria</taxon>
        <taxon>Candidatus Uhriibacteriota</taxon>
    </lineage>
</organism>
<dbReference type="GO" id="GO:0008360">
    <property type="term" value="P:regulation of cell shape"/>
    <property type="evidence" value="ECO:0007669"/>
    <property type="project" value="UniProtKB-KW"/>
</dbReference>
<accession>A0A2M8EP17</accession>
<reference evidence="7" key="1">
    <citation type="submission" date="2017-09" db="EMBL/GenBank/DDBJ databases">
        <title>Depth-based differentiation of microbial function through sediment-hosted aquifers and enrichment of novel symbionts in the deep terrestrial subsurface.</title>
        <authorList>
            <person name="Probst A.J."/>
            <person name="Ladd B."/>
            <person name="Jarett J.K."/>
            <person name="Geller-Mcgrath D.E."/>
            <person name="Sieber C.M.K."/>
            <person name="Emerson J.B."/>
            <person name="Anantharaman K."/>
            <person name="Thomas B.C."/>
            <person name="Malmstrom R."/>
            <person name="Stieglmeier M."/>
            <person name="Klingl A."/>
            <person name="Woyke T."/>
            <person name="Ryan C.M."/>
            <person name="Banfield J.F."/>
        </authorList>
    </citation>
    <scope>NUCLEOTIDE SEQUENCE [LARGE SCALE GENOMIC DNA]</scope>
</reference>
<dbReference type="EMBL" id="PFSI01000036">
    <property type="protein sequence ID" value="PJC24492.1"/>
    <property type="molecule type" value="Genomic_DNA"/>
</dbReference>
<dbReference type="PIRSF" id="PIRSF038471">
    <property type="entry name" value="MreC"/>
    <property type="match status" value="1"/>
</dbReference>
<dbReference type="InterPro" id="IPR055342">
    <property type="entry name" value="MreC_beta-barrel_core"/>
</dbReference>
<dbReference type="Gene3D" id="2.40.10.350">
    <property type="entry name" value="Rod shape-determining protein MreC, domain 2"/>
    <property type="match status" value="1"/>
</dbReference>
<evidence type="ECO:0000313" key="6">
    <source>
        <dbReference type="EMBL" id="PJC24492.1"/>
    </source>
</evidence>
<dbReference type="AlphaFoldDB" id="A0A2M8EP17"/>
<dbReference type="InterPro" id="IPR042177">
    <property type="entry name" value="Cell/Rod_1"/>
</dbReference>
<dbReference type="Gene3D" id="2.40.10.340">
    <property type="entry name" value="Rod shape-determining protein MreC, domain 1"/>
    <property type="match status" value="1"/>
</dbReference>
<comment type="caution">
    <text evidence="6">The sequence shown here is derived from an EMBL/GenBank/DDBJ whole genome shotgun (WGS) entry which is preliminary data.</text>
</comment>
<evidence type="ECO:0000256" key="4">
    <source>
        <dbReference type="ARBA" id="ARBA00032089"/>
    </source>
</evidence>
<comment type="similarity">
    <text evidence="1">Belongs to the MreC family.</text>
</comment>
<evidence type="ECO:0000256" key="3">
    <source>
        <dbReference type="ARBA" id="ARBA00022960"/>
    </source>
</evidence>
<evidence type="ECO:0000256" key="2">
    <source>
        <dbReference type="ARBA" id="ARBA00013855"/>
    </source>
</evidence>
<dbReference type="Proteomes" id="UP000230251">
    <property type="component" value="Unassembled WGS sequence"/>
</dbReference>
<dbReference type="InterPro" id="IPR042175">
    <property type="entry name" value="Cell/Rod_MreC_2"/>
</dbReference>
<dbReference type="PANTHER" id="PTHR34138">
    <property type="entry name" value="CELL SHAPE-DETERMINING PROTEIN MREC"/>
    <property type="match status" value="1"/>
</dbReference>
<dbReference type="Pfam" id="PF04085">
    <property type="entry name" value="MreC"/>
    <property type="match status" value="1"/>
</dbReference>
<keyword evidence="3" id="KW-0133">Cell shape</keyword>
<protein>
    <recommendedName>
        <fullName evidence="2">Cell shape-determining protein MreC</fullName>
    </recommendedName>
    <alternativeName>
        <fullName evidence="4">Cell shape protein MreC</fullName>
    </alternativeName>
</protein>
<proteinExistence type="inferred from homology"/>
<dbReference type="GO" id="GO:0005886">
    <property type="term" value="C:plasma membrane"/>
    <property type="evidence" value="ECO:0007669"/>
    <property type="project" value="TreeGrafter"/>
</dbReference>
<name>A0A2M8EP17_9BACT</name>
<gene>
    <name evidence="6" type="primary">mreC</name>
    <name evidence="6" type="ORF">CO057_02400</name>
</gene>
<evidence type="ECO:0000313" key="7">
    <source>
        <dbReference type="Proteomes" id="UP000230251"/>
    </source>
</evidence>